<dbReference type="GO" id="GO:0006302">
    <property type="term" value="P:double-strand break repair"/>
    <property type="evidence" value="ECO:0000318"/>
    <property type="project" value="GO_Central"/>
</dbReference>
<dbReference type="GeneID" id="115921736"/>
<feature type="compositionally biased region" description="Basic and acidic residues" evidence="1">
    <location>
        <begin position="259"/>
        <end position="281"/>
    </location>
</feature>
<feature type="compositionally biased region" description="Polar residues" evidence="1">
    <location>
        <begin position="293"/>
        <end position="316"/>
    </location>
</feature>
<evidence type="ECO:0000313" key="4">
    <source>
        <dbReference type="Proteomes" id="UP000007110"/>
    </source>
</evidence>
<proteinExistence type="predicted"/>
<accession>A0A7M7SW27</accession>
<feature type="compositionally biased region" description="Polar residues" evidence="1">
    <location>
        <begin position="132"/>
        <end position="171"/>
    </location>
</feature>
<dbReference type="AlphaFoldDB" id="A0A7M7SW27"/>
<evidence type="ECO:0000256" key="1">
    <source>
        <dbReference type="SAM" id="MobiDB-lite"/>
    </source>
</evidence>
<dbReference type="RefSeq" id="XP_030835641.1">
    <property type="nucleotide sequence ID" value="XM_030979781.1"/>
</dbReference>
<reference evidence="4" key="1">
    <citation type="submission" date="2015-02" db="EMBL/GenBank/DDBJ databases">
        <title>Genome sequencing for Strongylocentrotus purpuratus.</title>
        <authorList>
            <person name="Murali S."/>
            <person name="Liu Y."/>
            <person name="Vee V."/>
            <person name="English A."/>
            <person name="Wang M."/>
            <person name="Skinner E."/>
            <person name="Han Y."/>
            <person name="Muzny D.M."/>
            <person name="Worley K.C."/>
            <person name="Gibbs R.A."/>
        </authorList>
    </citation>
    <scope>NUCLEOTIDE SEQUENCE</scope>
</reference>
<dbReference type="InParanoid" id="A0A7M7SW27"/>
<dbReference type="InterPro" id="IPR018838">
    <property type="entry name" value="ZGRF1-like_N"/>
</dbReference>
<dbReference type="OrthoDB" id="6513042at2759"/>
<sequence length="548" mass="60493">MAGREFVVLYTHQKRKKAKVWQDGVLKINDQGTKADLIGAGNKRLDQVHIKANQAAIGEVLESEKYLITIEESVSSDKPNPEAVKNEKASVNQPDHRPHTQALRRQPLKRKRMGFVPPRQVNKRPSPEKENPLQTQEIQQLATSSGFESPRSSLFSTPCTKTEVSSPQGPNILNLYGRSTVKAAQSTTHHAASELQQPTRNNTGYDPQQLKDDFQPESQEWNEGYLDDRTLPSHNTANSFSPHPESTSKTVMGVDPCELEVRSQPEKDFDMRGTLDDREGGSDLSRTDAPVMNKSSFSSDPSSTNQDLWRTSSEQDCTSYRKHTDLSASSVMPGTNPDSVEARLSEETKGHTGNAPGAKRSTSRILALLGKGKKPFQPPLKQKISQGGVTDTVLHSSIGHMKDTSSPTTIRPQAPVNVYQSNYQASVISSEPVVLEKDVFDDHLSYNTESHPPDSLPIHTSREFDAGHMRRTAASMRTSQHHSIPSENDLVRLKATSGQAAEGGHREAAVCDESRVSQESPAPRQNQHMKHCLNKRTGMLKGTLSLHA</sequence>
<dbReference type="Proteomes" id="UP000007110">
    <property type="component" value="Unassembled WGS sequence"/>
</dbReference>
<feature type="compositionally biased region" description="Polar residues" evidence="1">
    <location>
        <begin position="517"/>
        <end position="526"/>
    </location>
</feature>
<name>A0A7M7SW27_STRPU</name>
<feature type="compositionally biased region" description="Polar residues" evidence="1">
    <location>
        <begin position="182"/>
        <end position="206"/>
    </location>
</feature>
<feature type="compositionally biased region" description="Polar residues" evidence="1">
    <location>
        <begin position="232"/>
        <end position="250"/>
    </location>
</feature>
<dbReference type="EnsemblMetazoa" id="XM_030979781">
    <property type="protein sequence ID" value="XP_030835641"/>
    <property type="gene ID" value="LOC115921736"/>
</dbReference>
<evidence type="ECO:0000259" key="2">
    <source>
        <dbReference type="Pfam" id="PF10382"/>
    </source>
</evidence>
<dbReference type="KEGG" id="spu:115921736"/>
<feature type="region of interest" description="Disordered" evidence="1">
    <location>
        <begin position="495"/>
        <end position="530"/>
    </location>
</feature>
<feature type="compositionally biased region" description="Basic and acidic residues" evidence="1">
    <location>
        <begin position="503"/>
        <end position="516"/>
    </location>
</feature>
<dbReference type="PANTHER" id="PTHR28535">
    <property type="entry name" value="ZINC FINGER GRF-TYPE CONTAINING 1"/>
    <property type="match status" value="1"/>
</dbReference>
<feature type="compositionally biased region" description="Basic and acidic residues" evidence="1">
    <location>
        <begin position="84"/>
        <end position="98"/>
    </location>
</feature>
<feature type="region of interest" description="Disordered" evidence="1">
    <location>
        <begin position="225"/>
        <end position="316"/>
    </location>
</feature>
<dbReference type="GO" id="GO:0035861">
    <property type="term" value="C:site of double-strand break"/>
    <property type="evidence" value="ECO:0000318"/>
    <property type="project" value="GO_Central"/>
</dbReference>
<dbReference type="Pfam" id="PF10382">
    <property type="entry name" value="ZGRF1-like_N"/>
    <property type="match status" value="1"/>
</dbReference>
<evidence type="ECO:0000313" key="3">
    <source>
        <dbReference type="EnsemblMetazoa" id="XP_030835641"/>
    </source>
</evidence>
<dbReference type="InterPro" id="IPR052800">
    <property type="entry name" value="DNA_Repair_Helicase_ZGRF1"/>
</dbReference>
<organism evidence="3 4">
    <name type="scientific">Strongylocentrotus purpuratus</name>
    <name type="common">Purple sea urchin</name>
    <dbReference type="NCBI Taxonomy" id="7668"/>
    <lineage>
        <taxon>Eukaryota</taxon>
        <taxon>Metazoa</taxon>
        <taxon>Echinodermata</taxon>
        <taxon>Eleutherozoa</taxon>
        <taxon>Echinozoa</taxon>
        <taxon>Echinoidea</taxon>
        <taxon>Euechinoidea</taxon>
        <taxon>Echinacea</taxon>
        <taxon>Camarodonta</taxon>
        <taxon>Echinidea</taxon>
        <taxon>Strongylocentrotidae</taxon>
        <taxon>Strongylocentrotus</taxon>
    </lineage>
</organism>
<keyword evidence="4" id="KW-1185">Reference proteome</keyword>
<feature type="domain" description="5'-3' DNA helicase ZGRF1-like N-terminal" evidence="2">
    <location>
        <begin position="5"/>
        <end position="76"/>
    </location>
</feature>
<protein>
    <recommendedName>
        <fullName evidence="2">5'-3' DNA helicase ZGRF1-like N-terminal domain-containing protein</fullName>
    </recommendedName>
</protein>
<feature type="region of interest" description="Disordered" evidence="1">
    <location>
        <begin position="74"/>
        <end position="212"/>
    </location>
</feature>
<reference evidence="3" key="2">
    <citation type="submission" date="2021-01" db="UniProtKB">
        <authorList>
            <consortium name="EnsemblMetazoa"/>
        </authorList>
    </citation>
    <scope>IDENTIFICATION</scope>
</reference>
<dbReference type="GO" id="GO:0005634">
    <property type="term" value="C:nucleus"/>
    <property type="evidence" value="ECO:0000318"/>
    <property type="project" value="GO_Central"/>
</dbReference>
<dbReference type="PANTHER" id="PTHR28535:SF1">
    <property type="entry name" value="PROTEIN ZGRF1"/>
    <property type="match status" value="1"/>
</dbReference>